<feature type="compositionally biased region" description="Basic and acidic residues" evidence="2">
    <location>
        <begin position="537"/>
        <end position="549"/>
    </location>
</feature>
<keyword evidence="4" id="KW-1185">Reference proteome</keyword>
<organism evidence="3 4">
    <name type="scientific">Sphaerobolus stellatus (strain SS14)</name>
    <dbReference type="NCBI Taxonomy" id="990650"/>
    <lineage>
        <taxon>Eukaryota</taxon>
        <taxon>Fungi</taxon>
        <taxon>Dikarya</taxon>
        <taxon>Basidiomycota</taxon>
        <taxon>Agaricomycotina</taxon>
        <taxon>Agaricomycetes</taxon>
        <taxon>Phallomycetidae</taxon>
        <taxon>Geastrales</taxon>
        <taxon>Sphaerobolaceae</taxon>
        <taxon>Sphaerobolus</taxon>
    </lineage>
</organism>
<feature type="region of interest" description="Disordered" evidence="2">
    <location>
        <begin position="475"/>
        <end position="589"/>
    </location>
</feature>
<evidence type="ECO:0000313" key="4">
    <source>
        <dbReference type="Proteomes" id="UP000054279"/>
    </source>
</evidence>
<protein>
    <submittedName>
        <fullName evidence="3">Uncharacterized protein</fullName>
    </submittedName>
</protein>
<reference evidence="3 4" key="1">
    <citation type="submission" date="2014-06" db="EMBL/GenBank/DDBJ databases">
        <title>Evolutionary Origins and Diversification of the Mycorrhizal Mutualists.</title>
        <authorList>
            <consortium name="DOE Joint Genome Institute"/>
            <consortium name="Mycorrhizal Genomics Consortium"/>
            <person name="Kohler A."/>
            <person name="Kuo A."/>
            <person name="Nagy L.G."/>
            <person name="Floudas D."/>
            <person name="Copeland A."/>
            <person name="Barry K.W."/>
            <person name="Cichocki N."/>
            <person name="Veneault-Fourrey C."/>
            <person name="LaButti K."/>
            <person name="Lindquist E.A."/>
            <person name="Lipzen A."/>
            <person name="Lundell T."/>
            <person name="Morin E."/>
            <person name="Murat C."/>
            <person name="Riley R."/>
            <person name="Ohm R."/>
            <person name="Sun H."/>
            <person name="Tunlid A."/>
            <person name="Henrissat B."/>
            <person name="Grigoriev I.V."/>
            <person name="Hibbett D.S."/>
            <person name="Martin F."/>
        </authorList>
    </citation>
    <scope>NUCLEOTIDE SEQUENCE [LARGE SCALE GENOMIC DNA]</scope>
    <source>
        <strain evidence="3 4">SS14</strain>
    </source>
</reference>
<evidence type="ECO:0000256" key="1">
    <source>
        <dbReference type="SAM" id="Coils"/>
    </source>
</evidence>
<feature type="compositionally biased region" description="Basic residues" evidence="2">
    <location>
        <begin position="79"/>
        <end position="104"/>
    </location>
</feature>
<feature type="region of interest" description="Disordered" evidence="2">
    <location>
        <begin position="1"/>
        <end position="107"/>
    </location>
</feature>
<dbReference type="AlphaFoldDB" id="A0A0C9V9S1"/>
<feature type="region of interest" description="Disordered" evidence="2">
    <location>
        <begin position="183"/>
        <end position="441"/>
    </location>
</feature>
<feature type="compositionally biased region" description="Basic and acidic residues" evidence="2">
    <location>
        <begin position="331"/>
        <end position="344"/>
    </location>
</feature>
<dbReference type="HOGENOM" id="CLU_347875_0_0_1"/>
<feature type="coiled-coil region" evidence="1">
    <location>
        <begin position="785"/>
        <end position="921"/>
    </location>
</feature>
<dbReference type="EMBL" id="KN837202">
    <property type="protein sequence ID" value="KIJ34220.1"/>
    <property type="molecule type" value="Genomic_DNA"/>
</dbReference>
<evidence type="ECO:0000313" key="3">
    <source>
        <dbReference type="EMBL" id="KIJ34220.1"/>
    </source>
</evidence>
<evidence type="ECO:0000256" key="2">
    <source>
        <dbReference type="SAM" id="MobiDB-lite"/>
    </source>
</evidence>
<accession>A0A0C9V9S1</accession>
<feature type="compositionally biased region" description="Low complexity" evidence="2">
    <location>
        <begin position="233"/>
        <end position="248"/>
    </location>
</feature>
<dbReference type="Proteomes" id="UP000054279">
    <property type="component" value="Unassembled WGS sequence"/>
</dbReference>
<sequence>MGDQHRSHLRRGSRTPPVIIAPRRSSRSRSHSPQRPVIVRCHHSRSPSRLVYVEGGSRPHSRSRHHSQPVIVSADPGHGRHVGRSSSRRGSHNLVRHSGSRSRSRSPPIVIAASHRGDHGGEHSRLHTIIQFVMVAHIHARIRSSNVLVRIPVVEAPRLLSVPIAVIIAAMTRASLRVYVEGDRPSRGHSRSPTRVLPRRDCPSSRHSRTPVSVIRKGSSSRTPSPERATITRRSSSRASRSSRRPAPVVYGDSPRQSRTPSRAHSRGPTIIDHDRGSSGRHTRAPSIYLGDPEYPDPHSAHSRPPSIFGDPDYIDQRPISAPPHPHSHAGSHEDFADAPDSSRRPVGSRLGSHAGSRAPSAYADGDRRPLSPQRSHVTTRAPSEDYADAPDPRRPSRASSRAPSRVSHVPPGRESPVHVVVPTSHRTTPPFTEGNVPRDRVQHPTEYEQARPTALLALPTMRLKGNLLVTRRKKTFLLRSRSRTPGAHTPGTRPPSHAQATAIPSGSQPSGIHVRSPDYDEADGGSRRPSQAPTEIHPDHPEYDDGRGRQPSRASTAIPLDHLDYDGGSRRPSRALRNSAGTHSHDLLIPEKRYGELYEHGDNRQQTFEQNVEERKAKSEVALAELLHATCPMTPPSRPATHSAHDERFLPVETFGDELEQTIVHGGETPPFIPLGSPSVAGSVAPSRHSVVLSRPTSRIAPSEGGVTTVSGSGPMSETDREELSQAAEDAREEAACHAEQEREAAASEAEQERQEETLHAESERAALSEKAGRERLSSVASIAETIISEGESWKRRLNDMEEERAQLLRMLCQQRENQEKDRMRQLEERVETERREQFQGEAIQQDNDLRAQLEEITNLLHEKAEECEQLKALNDERYAEKQERRGKKDSDIDALKEMVQQLIAQNDAIRNEAAEHRASLEGKPGIDAVLKALD</sequence>
<feature type="compositionally biased region" description="Basic and acidic residues" evidence="2">
    <location>
        <begin position="719"/>
        <end position="777"/>
    </location>
</feature>
<feature type="compositionally biased region" description="Low complexity" evidence="2">
    <location>
        <begin position="706"/>
        <end position="715"/>
    </location>
</feature>
<name>A0A0C9V9S1_SPHS4</name>
<feature type="compositionally biased region" description="Polar residues" evidence="2">
    <location>
        <begin position="499"/>
        <end position="511"/>
    </location>
</feature>
<keyword evidence="1" id="KW-0175">Coiled coil</keyword>
<proteinExistence type="predicted"/>
<feature type="region of interest" description="Disordered" evidence="2">
    <location>
        <begin position="699"/>
        <end position="777"/>
    </location>
</feature>
<feature type="compositionally biased region" description="Polar residues" evidence="2">
    <location>
        <begin position="373"/>
        <end position="382"/>
    </location>
</feature>
<gene>
    <name evidence="3" type="ORF">M422DRAFT_263711</name>
</gene>